<name>A0ABS0GHX6_9VIBR</name>
<keyword evidence="2" id="KW-1185">Reference proteome</keyword>
<dbReference type="RefSeq" id="WP_196123982.1">
    <property type="nucleotide sequence ID" value="NZ_JADPMR010000003.1"/>
</dbReference>
<organism evidence="1 2">
    <name type="scientific">Vibrio nitrifigilis</name>
    <dbReference type="NCBI Taxonomy" id="2789781"/>
    <lineage>
        <taxon>Bacteria</taxon>
        <taxon>Pseudomonadati</taxon>
        <taxon>Pseudomonadota</taxon>
        <taxon>Gammaproteobacteria</taxon>
        <taxon>Vibrionales</taxon>
        <taxon>Vibrionaceae</taxon>
        <taxon>Vibrio</taxon>
    </lineage>
</organism>
<protein>
    <submittedName>
        <fullName evidence="1">Uncharacterized protein</fullName>
    </submittedName>
</protein>
<dbReference type="EMBL" id="JADPMR010000003">
    <property type="protein sequence ID" value="MBF9001900.1"/>
    <property type="molecule type" value="Genomic_DNA"/>
</dbReference>
<evidence type="ECO:0000313" key="2">
    <source>
        <dbReference type="Proteomes" id="UP000597206"/>
    </source>
</evidence>
<gene>
    <name evidence="1" type="ORF">I1A42_15595</name>
</gene>
<comment type="caution">
    <text evidence="1">The sequence shown here is derived from an EMBL/GenBank/DDBJ whole genome shotgun (WGS) entry which is preliminary data.</text>
</comment>
<accession>A0ABS0GHX6</accession>
<proteinExistence type="predicted"/>
<sequence>MTDPYLNLLPTLEEFELPDVPWKVVDPSSLPKATLSAFDSFMSGASVPHRIFVYSHDYSRFCMLVRRGDIKLSD</sequence>
<evidence type="ECO:0000313" key="1">
    <source>
        <dbReference type="EMBL" id="MBF9001900.1"/>
    </source>
</evidence>
<dbReference type="Proteomes" id="UP000597206">
    <property type="component" value="Unassembled WGS sequence"/>
</dbReference>
<reference evidence="1 2" key="1">
    <citation type="submission" date="2020-11" db="EMBL/GenBank/DDBJ databases">
        <title>Vibrio nitrifigilis sp. nov., a marine nitrogen-fixing bacterium isolated from the lagoon sediment of an islet inside an atoll.</title>
        <authorList>
            <person name="Wang L.-T."/>
            <person name="Shieh W.Y."/>
        </authorList>
    </citation>
    <scope>NUCLEOTIDE SEQUENCE [LARGE SCALE GENOMIC DNA]</scope>
    <source>
        <strain evidence="1 2">NFV-1</strain>
    </source>
</reference>